<keyword evidence="2" id="KW-0812">Transmembrane</keyword>
<dbReference type="Proteomes" id="UP000216354">
    <property type="component" value="Unassembled WGS sequence"/>
</dbReference>
<keyword evidence="2" id="KW-1133">Transmembrane helix</keyword>
<feature type="compositionally biased region" description="Low complexity" evidence="1">
    <location>
        <begin position="214"/>
        <end position="228"/>
    </location>
</feature>
<dbReference type="EMBL" id="NEVR01000001">
    <property type="protein sequence ID" value="OZI68517.1"/>
    <property type="molecule type" value="Genomic_DNA"/>
</dbReference>
<name>A0ABX4F4C9_9BORD</name>
<keyword evidence="6" id="KW-1185">Reference proteome</keyword>
<feature type="signal peptide" evidence="3">
    <location>
        <begin position="1"/>
        <end position="21"/>
    </location>
</feature>
<sequence>MLRRLALLMLAWSALLGTASAQDRQPIPELSEYLTDRANVFGPMQRDALLAKLERLHDQLDAQIVVLVVPTTQPESVEEYATRVFDQWRVGRAGVDNGVLFLVAVKDRRMRIEVGYGLEGAVTDVAASRILDQRVTPAFRAGNMTQGIEAGVDGIAEAIRQAAAAPASKPGAPPPVAPRAPAAVPAPVPVPLAAASVDADRPATEDDLPAQIDPGTATAPASSPAAASRKAPSALDEAGWGAKIAVLLVAALIFVFVPPVIGGLVGGVAVGTVLNQPAMAFTGIFLLGYLHYKFIPRKPGASLGFDWLLNILLFIFSLMGRGGSGGSGGGGGGGGGRVGSTRGGGGRSGGGGASGSW</sequence>
<proteinExistence type="predicted"/>
<organism evidence="5 6">
    <name type="scientific">Bordetella genomosp. 1</name>
    <dbReference type="NCBI Taxonomy" id="1395607"/>
    <lineage>
        <taxon>Bacteria</taxon>
        <taxon>Pseudomonadati</taxon>
        <taxon>Pseudomonadota</taxon>
        <taxon>Betaproteobacteria</taxon>
        <taxon>Burkholderiales</taxon>
        <taxon>Alcaligenaceae</taxon>
        <taxon>Bordetella</taxon>
    </lineage>
</organism>
<dbReference type="Gene3D" id="3.10.310.50">
    <property type="match status" value="1"/>
</dbReference>
<reference evidence="5 6" key="1">
    <citation type="submission" date="2017-05" db="EMBL/GenBank/DDBJ databases">
        <title>Complete and WGS of Bordetella genogroups.</title>
        <authorList>
            <person name="Spilker T."/>
            <person name="Lipuma J."/>
        </authorList>
    </citation>
    <scope>NUCLEOTIDE SEQUENCE [LARGE SCALE GENOMIC DNA]</scope>
    <source>
        <strain evidence="5 6">AU9795</strain>
    </source>
</reference>
<evidence type="ECO:0000256" key="1">
    <source>
        <dbReference type="SAM" id="MobiDB-lite"/>
    </source>
</evidence>
<dbReference type="InterPro" id="IPR007621">
    <property type="entry name" value="TPM_dom"/>
</dbReference>
<evidence type="ECO:0000256" key="3">
    <source>
        <dbReference type="SAM" id="SignalP"/>
    </source>
</evidence>
<evidence type="ECO:0000256" key="2">
    <source>
        <dbReference type="SAM" id="Phobius"/>
    </source>
</evidence>
<comment type="caution">
    <text evidence="5">The sequence shown here is derived from an EMBL/GenBank/DDBJ whole genome shotgun (WGS) entry which is preliminary data.</text>
</comment>
<feature type="transmembrane region" description="Helical" evidence="2">
    <location>
        <begin position="301"/>
        <end position="319"/>
    </location>
</feature>
<feature type="transmembrane region" description="Helical" evidence="2">
    <location>
        <begin position="264"/>
        <end position="289"/>
    </location>
</feature>
<feature type="domain" description="TPM" evidence="4">
    <location>
        <begin position="35"/>
        <end position="157"/>
    </location>
</feature>
<protein>
    <recommendedName>
        <fullName evidence="4">TPM domain-containing protein</fullName>
    </recommendedName>
</protein>
<feature type="transmembrane region" description="Helical" evidence="2">
    <location>
        <begin position="238"/>
        <end position="257"/>
    </location>
</feature>
<feature type="region of interest" description="Disordered" evidence="1">
    <location>
        <begin position="199"/>
        <end position="228"/>
    </location>
</feature>
<feature type="chain" id="PRO_5045776000" description="TPM domain-containing protein" evidence="3">
    <location>
        <begin position="22"/>
        <end position="357"/>
    </location>
</feature>
<evidence type="ECO:0000259" key="4">
    <source>
        <dbReference type="Pfam" id="PF04536"/>
    </source>
</evidence>
<gene>
    <name evidence="5" type="ORF">CAL27_03375</name>
</gene>
<dbReference type="PANTHER" id="PTHR30373">
    <property type="entry name" value="UPF0603 PROTEIN YGCG"/>
    <property type="match status" value="1"/>
</dbReference>
<evidence type="ECO:0000313" key="6">
    <source>
        <dbReference type="Proteomes" id="UP000216354"/>
    </source>
</evidence>
<accession>A0ABX4F4C9</accession>
<dbReference type="PANTHER" id="PTHR30373:SF2">
    <property type="entry name" value="UPF0603 PROTEIN YGCG"/>
    <property type="match status" value="1"/>
</dbReference>
<dbReference type="RefSeq" id="WP_094830751.1">
    <property type="nucleotide sequence ID" value="NZ_NEVR01000001.1"/>
</dbReference>
<keyword evidence="3" id="KW-0732">Signal</keyword>
<keyword evidence="2" id="KW-0472">Membrane</keyword>
<feature type="region of interest" description="Disordered" evidence="1">
    <location>
        <begin position="327"/>
        <end position="357"/>
    </location>
</feature>
<evidence type="ECO:0000313" key="5">
    <source>
        <dbReference type="EMBL" id="OZI68517.1"/>
    </source>
</evidence>
<dbReference type="Pfam" id="PF04536">
    <property type="entry name" value="TPM_phosphatase"/>
    <property type="match status" value="1"/>
</dbReference>